<comment type="caution">
    <text evidence="10">The sequence shown here is derived from an EMBL/GenBank/DDBJ whole genome shotgun (WGS) entry which is preliminary data.</text>
</comment>
<dbReference type="SMART" id="SM00851">
    <property type="entry name" value="MGS"/>
    <property type="match status" value="1"/>
</dbReference>
<organism evidence="10 11">
    <name type="scientific">candidate division TA06 bacterium DG_78</name>
    <dbReference type="NCBI Taxonomy" id="1703772"/>
    <lineage>
        <taxon>Bacteria</taxon>
        <taxon>Bacteria division TA06</taxon>
    </lineage>
</organism>
<protein>
    <recommendedName>
        <fullName evidence="8">Bifunctional purine biosynthesis protein PurH</fullName>
    </recommendedName>
    <domain>
        <recommendedName>
            <fullName evidence="8">Phosphoribosylaminoimidazolecarboxamide formyltransferase</fullName>
            <ecNumber evidence="8">2.1.2.3</ecNumber>
        </recommendedName>
        <alternativeName>
            <fullName evidence="8">AICAR transformylase</fullName>
        </alternativeName>
    </domain>
    <domain>
        <recommendedName>
            <fullName evidence="8">IMP cyclohydrolase</fullName>
            <ecNumber evidence="8">3.5.4.10</ecNumber>
        </recommendedName>
        <alternativeName>
            <fullName evidence="8">ATIC</fullName>
        </alternativeName>
        <alternativeName>
            <fullName evidence="8">IMP synthase</fullName>
        </alternativeName>
        <alternativeName>
            <fullName evidence="8">Inosinicase</fullName>
        </alternativeName>
    </domain>
</protein>
<dbReference type="InterPro" id="IPR016193">
    <property type="entry name" value="Cytidine_deaminase-like"/>
</dbReference>
<keyword evidence="6 8" id="KW-0378">Hydrolase</keyword>
<dbReference type="PROSITE" id="PS51855">
    <property type="entry name" value="MGS"/>
    <property type="match status" value="1"/>
</dbReference>
<reference evidence="10 11" key="1">
    <citation type="journal article" date="2015" name="Microbiome">
        <title>Genomic resolution of linkages in carbon, nitrogen, and sulfur cycling among widespread estuary sediment bacteria.</title>
        <authorList>
            <person name="Baker B.J."/>
            <person name="Lazar C.S."/>
            <person name="Teske A.P."/>
            <person name="Dick G.J."/>
        </authorList>
    </citation>
    <scope>NUCLEOTIDE SEQUENCE [LARGE SCALE GENOMIC DNA]</scope>
    <source>
        <strain evidence="10">DG_78</strain>
    </source>
</reference>
<evidence type="ECO:0000256" key="4">
    <source>
        <dbReference type="ARBA" id="ARBA00022679"/>
    </source>
</evidence>
<keyword evidence="5 8" id="KW-0658">Purine biosynthesis</keyword>
<keyword evidence="4 8" id="KW-0808">Transferase</keyword>
<evidence type="ECO:0000259" key="9">
    <source>
        <dbReference type="PROSITE" id="PS51855"/>
    </source>
</evidence>
<dbReference type="PATRIC" id="fig|1703772.3.peg.120"/>
<dbReference type="EC" id="2.1.2.3" evidence="8"/>
<dbReference type="Pfam" id="PF01808">
    <property type="entry name" value="AICARFT_IMPCHas"/>
    <property type="match status" value="1"/>
</dbReference>
<dbReference type="CDD" id="cd01421">
    <property type="entry name" value="IMPCH"/>
    <property type="match status" value="1"/>
</dbReference>
<dbReference type="GO" id="GO:0005829">
    <property type="term" value="C:cytosol"/>
    <property type="evidence" value="ECO:0007669"/>
    <property type="project" value="TreeGrafter"/>
</dbReference>
<dbReference type="GO" id="GO:0006189">
    <property type="term" value="P:'de novo' IMP biosynthetic process"/>
    <property type="evidence" value="ECO:0007669"/>
    <property type="project" value="UniProtKB-UniRule"/>
</dbReference>
<dbReference type="PIRSF" id="PIRSF000414">
    <property type="entry name" value="AICARFT_IMPCHas"/>
    <property type="match status" value="1"/>
</dbReference>
<gene>
    <name evidence="8" type="primary">purH</name>
    <name evidence="10" type="ORF">AMJ52_06885</name>
</gene>
<comment type="catalytic activity">
    <reaction evidence="8">
        <text>(6R)-10-formyltetrahydrofolate + 5-amino-1-(5-phospho-beta-D-ribosyl)imidazole-4-carboxamide = 5-formamido-1-(5-phospho-D-ribosyl)imidazole-4-carboxamide + (6S)-5,6,7,8-tetrahydrofolate</text>
        <dbReference type="Rhea" id="RHEA:22192"/>
        <dbReference type="ChEBI" id="CHEBI:57453"/>
        <dbReference type="ChEBI" id="CHEBI:58467"/>
        <dbReference type="ChEBI" id="CHEBI:58475"/>
        <dbReference type="ChEBI" id="CHEBI:195366"/>
        <dbReference type="EC" id="2.1.2.3"/>
    </reaction>
</comment>
<dbReference type="InterPro" id="IPR024051">
    <property type="entry name" value="AICAR_Tfase_dup_dom_sf"/>
</dbReference>
<feature type="domain" description="MGS-like" evidence="9">
    <location>
        <begin position="9"/>
        <end position="137"/>
    </location>
</feature>
<evidence type="ECO:0000256" key="6">
    <source>
        <dbReference type="ARBA" id="ARBA00022801"/>
    </source>
</evidence>
<evidence type="ECO:0000256" key="3">
    <source>
        <dbReference type="ARBA" id="ARBA00007667"/>
    </source>
</evidence>
<dbReference type="SUPFAM" id="SSF52335">
    <property type="entry name" value="Methylglyoxal synthase-like"/>
    <property type="match status" value="1"/>
</dbReference>
<dbReference type="InterPro" id="IPR002695">
    <property type="entry name" value="PurH-like"/>
</dbReference>
<dbReference type="EMBL" id="LJNI01000086">
    <property type="protein sequence ID" value="KPJ72272.1"/>
    <property type="molecule type" value="Genomic_DNA"/>
</dbReference>
<dbReference type="AlphaFoldDB" id="A0A0S7YC22"/>
<comment type="domain">
    <text evidence="8">The IMP cyclohydrolase activity resides in the N-terminal region.</text>
</comment>
<dbReference type="Gene3D" id="3.40.50.1380">
    <property type="entry name" value="Methylglyoxal synthase-like domain"/>
    <property type="match status" value="1"/>
</dbReference>
<comment type="pathway">
    <text evidence="1 8">Purine metabolism; IMP biosynthesis via de novo pathway; IMP from 5-formamido-1-(5-phospho-D-ribosyl)imidazole-4-carboxamide: step 1/1.</text>
</comment>
<dbReference type="Gene3D" id="3.40.140.20">
    <property type="match status" value="2"/>
</dbReference>
<dbReference type="GO" id="GO:0003937">
    <property type="term" value="F:IMP cyclohydrolase activity"/>
    <property type="evidence" value="ECO:0007669"/>
    <property type="project" value="UniProtKB-UniRule"/>
</dbReference>
<evidence type="ECO:0000313" key="10">
    <source>
        <dbReference type="EMBL" id="KPJ72272.1"/>
    </source>
</evidence>
<dbReference type="PANTHER" id="PTHR11692">
    <property type="entry name" value="BIFUNCTIONAL PURINE BIOSYNTHESIS PROTEIN PURH"/>
    <property type="match status" value="1"/>
</dbReference>
<dbReference type="Proteomes" id="UP000051012">
    <property type="component" value="Unassembled WGS sequence"/>
</dbReference>
<evidence type="ECO:0000256" key="1">
    <source>
        <dbReference type="ARBA" id="ARBA00004844"/>
    </source>
</evidence>
<proteinExistence type="inferred from homology"/>
<dbReference type="Pfam" id="PF02142">
    <property type="entry name" value="MGS"/>
    <property type="match status" value="1"/>
</dbReference>
<dbReference type="GO" id="GO:0004643">
    <property type="term" value="F:phosphoribosylaminoimidazolecarboxamide formyltransferase activity"/>
    <property type="evidence" value="ECO:0007669"/>
    <property type="project" value="UniProtKB-UniRule"/>
</dbReference>
<dbReference type="SUPFAM" id="SSF53927">
    <property type="entry name" value="Cytidine deaminase-like"/>
    <property type="match status" value="1"/>
</dbReference>
<sequence length="495" mass="55006">MKKSKHLKSKTSTKKKVLISVANKDGIVEFARTLKELGFEIIATGGTQKLLKENDIDAVKISEYTGGTESERVKTLSQKIAKEILETGEIGLVVCNLYPFFAQKNKILDEMIEFIDIGGVTLIRAGAKNYQHVGVVYDPGQYHAVIEALKENEFTVDYRLKLAREAFDYIAWYDTVIADYLSMQIDLTERRYFSTGAEIFIPMRYGENPHQKAAFYLNQLFQEEFKIHGGKQISYNNILDAEVAFGAANEFSEEIACAVIKHQTPCGVAIGSNQAEAFERAYMADSLSAFGGIVGLNRTVTPETAELIKKHFFEVVIAPDYDAKALEVLQTKKNLRTVQISPNLIQPLIYRPVFSGILIQERDKTGYTDWGVVTKRQPTEYETAALKFAWKVVKWTKSNSIVIAIKGRTVGIGAGQTSRVGAVEIAVKQAGHQQAGIVMASDAFFPFRDGIDAAAKGGVTAVIEPGGSKRDDEVIAACNEYDIAMVFTHMRHFRH</sequence>
<name>A0A0S7YC22_UNCT6</name>
<dbReference type="HAMAP" id="MF_00139">
    <property type="entry name" value="PurH"/>
    <property type="match status" value="1"/>
</dbReference>
<evidence type="ECO:0000256" key="8">
    <source>
        <dbReference type="HAMAP-Rule" id="MF_00139"/>
    </source>
</evidence>
<evidence type="ECO:0000256" key="7">
    <source>
        <dbReference type="ARBA" id="ARBA00023268"/>
    </source>
</evidence>
<dbReference type="NCBIfam" id="NF002049">
    <property type="entry name" value="PRK00881.1"/>
    <property type="match status" value="1"/>
</dbReference>
<comment type="similarity">
    <text evidence="3 8">Belongs to the PurH family.</text>
</comment>
<evidence type="ECO:0000256" key="2">
    <source>
        <dbReference type="ARBA" id="ARBA00004954"/>
    </source>
</evidence>
<evidence type="ECO:0000313" key="11">
    <source>
        <dbReference type="Proteomes" id="UP000051012"/>
    </source>
</evidence>
<dbReference type="InterPro" id="IPR036914">
    <property type="entry name" value="MGS-like_dom_sf"/>
</dbReference>
<dbReference type="SMART" id="SM00798">
    <property type="entry name" value="AICARFT_IMPCHas"/>
    <property type="match status" value="1"/>
</dbReference>
<dbReference type="UniPathway" id="UPA00074">
    <property type="reaction ID" value="UER00133"/>
</dbReference>
<comment type="catalytic activity">
    <reaction evidence="8">
        <text>IMP + H2O = 5-formamido-1-(5-phospho-D-ribosyl)imidazole-4-carboxamide</text>
        <dbReference type="Rhea" id="RHEA:18445"/>
        <dbReference type="ChEBI" id="CHEBI:15377"/>
        <dbReference type="ChEBI" id="CHEBI:58053"/>
        <dbReference type="ChEBI" id="CHEBI:58467"/>
        <dbReference type="EC" id="3.5.4.10"/>
    </reaction>
</comment>
<keyword evidence="7 8" id="KW-0511">Multifunctional enzyme</keyword>
<comment type="pathway">
    <text evidence="2 8">Purine metabolism; IMP biosynthesis via de novo pathway; 5-formamido-1-(5-phospho-D-ribosyl)imidazole-4-carboxamide from 5-amino-1-(5-phospho-D-ribosyl)imidazole-4-carboxamide (10-formyl THF route): step 1/1.</text>
</comment>
<dbReference type="FunFam" id="3.40.140.20:FF:000001">
    <property type="entry name" value="Bifunctional purine biosynthesis protein PurH"/>
    <property type="match status" value="1"/>
</dbReference>
<accession>A0A0S7YC22</accession>
<dbReference type="InterPro" id="IPR011607">
    <property type="entry name" value="MGS-like_dom"/>
</dbReference>
<dbReference type="EC" id="3.5.4.10" evidence="8"/>
<evidence type="ECO:0000256" key="5">
    <source>
        <dbReference type="ARBA" id="ARBA00022755"/>
    </source>
</evidence>
<dbReference type="PANTHER" id="PTHR11692:SF0">
    <property type="entry name" value="BIFUNCTIONAL PURINE BIOSYNTHESIS PROTEIN ATIC"/>
    <property type="match status" value="1"/>
</dbReference>